<dbReference type="Gene3D" id="3.90.190.10">
    <property type="entry name" value="Protein tyrosine phosphatase superfamily"/>
    <property type="match status" value="1"/>
</dbReference>
<dbReference type="AlphaFoldDB" id="A0A4U1BG05"/>
<protein>
    <submittedName>
        <fullName evidence="1">Protein phosphatase</fullName>
    </submittedName>
</protein>
<accession>A0A4U1BG05</accession>
<dbReference type="Pfam" id="PF22785">
    <property type="entry name" value="Tc-R-P"/>
    <property type="match status" value="1"/>
</dbReference>
<evidence type="ECO:0000313" key="1">
    <source>
        <dbReference type="EMBL" id="TKB50248.1"/>
    </source>
</evidence>
<name>A0A4U1BG05_9GAMM</name>
<reference evidence="1 2" key="1">
    <citation type="submission" date="2019-04" db="EMBL/GenBank/DDBJ databases">
        <authorList>
            <person name="Hwang J.C."/>
        </authorList>
    </citation>
    <scope>NUCLEOTIDE SEQUENCE [LARGE SCALE GENOMIC DNA]</scope>
    <source>
        <strain evidence="1 2">IMCC35001</strain>
    </source>
</reference>
<dbReference type="Proteomes" id="UP000305674">
    <property type="component" value="Unassembled WGS sequence"/>
</dbReference>
<keyword evidence="2" id="KW-1185">Reference proteome</keyword>
<dbReference type="InterPro" id="IPR029021">
    <property type="entry name" value="Prot-tyrosine_phosphatase-like"/>
</dbReference>
<organism evidence="1 2">
    <name type="scientific">Ferrimonas sediminicola</name>
    <dbReference type="NCBI Taxonomy" id="2569538"/>
    <lineage>
        <taxon>Bacteria</taxon>
        <taxon>Pseudomonadati</taxon>
        <taxon>Pseudomonadota</taxon>
        <taxon>Gammaproteobacteria</taxon>
        <taxon>Alteromonadales</taxon>
        <taxon>Ferrimonadaceae</taxon>
        <taxon>Ferrimonas</taxon>
    </lineage>
</organism>
<comment type="caution">
    <text evidence="1">The sequence shown here is derived from an EMBL/GenBank/DDBJ whole genome shotgun (WGS) entry which is preliminary data.</text>
</comment>
<dbReference type="RefSeq" id="WP_136851452.1">
    <property type="nucleotide sequence ID" value="NZ_SWCI01000002.1"/>
</dbReference>
<sequence>MNQEAELTPRWVEPGKLAGIRKPEAHELGALAKARFQAVISLCDDQDNHQLYQDWKLPFLWLPVASGQIPSRVQLEQMVNFIEQFEGAVAVHCSGGQRTAAGLAAYLIHQQGDFDLALGTIEQIIPELELDEAQLMSLLQQARVIQ</sequence>
<gene>
    <name evidence="1" type="ORF">FCL40_03550</name>
</gene>
<dbReference type="SUPFAM" id="SSF52799">
    <property type="entry name" value="(Phosphotyrosine protein) phosphatases II"/>
    <property type="match status" value="1"/>
</dbReference>
<dbReference type="EMBL" id="SWCI01000002">
    <property type="protein sequence ID" value="TKB50248.1"/>
    <property type="molecule type" value="Genomic_DNA"/>
</dbReference>
<dbReference type="OrthoDB" id="9806482at2"/>
<proteinExistence type="predicted"/>
<evidence type="ECO:0000313" key="2">
    <source>
        <dbReference type="Proteomes" id="UP000305674"/>
    </source>
</evidence>